<gene>
    <name evidence="1" type="ORF">S03H2_41291</name>
</gene>
<name>X1IRV8_9ZZZZ</name>
<reference evidence="1" key="1">
    <citation type="journal article" date="2014" name="Front. Microbiol.">
        <title>High frequency of phylogenetically diverse reductive dehalogenase-homologous genes in deep subseafloor sedimentary metagenomes.</title>
        <authorList>
            <person name="Kawai M."/>
            <person name="Futagami T."/>
            <person name="Toyoda A."/>
            <person name="Takaki Y."/>
            <person name="Nishi S."/>
            <person name="Hori S."/>
            <person name="Arai W."/>
            <person name="Tsubouchi T."/>
            <person name="Morono Y."/>
            <person name="Uchiyama I."/>
            <person name="Ito T."/>
            <person name="Fujiyama A."/>
            <person name="Inagaki F."/>
            <person name="Takami H."/>
        </authorList>
    </citation>
    <scope>NUCLEOTIDE SEQUENCE</scope>
    <source>
        <strain evidence="1">Expedition CK06-06</strain>
    </source>
</reference>
<accession>X1IRV8</accession>
<protein>
    <submittedName>
        <fullName evidence="1">Uncharacterized protein</fullName>
    </submittedName>
</protein>
<dbReference type="AlphaFoldDB" id="X1IRV8"/>
<dbReference type="EMBL" id="BARU01025641">
    <property type="protein sequence ID" value="GAH68844.1"/>
    <property type="molecule type" value="Genomic_DNA"/>
</dbReference>
<comment type="caution">
    <text evidence="1">The sequence shown here is derived from an EMBL/GenBank/DDBJ whole genome shotgun (WGS) entry which is preliminary data.</text>
</comment>
<evidence type="ECO:0000313" key="1">
    <source>
        <dbReference type="EMBL" id="GAH68844.1"/>
    </source>
</evidence>
<organism evidence="1">
    <name type="scientific">marine sediment metagenome</name>
    <dbReference type="NCBI Taxonomy" id="412755"/>
    <lineage>
        <taxon>unclassified sequences</taxon>
        <taxon>metagenomes</taxon>
        <taxon>ecological metagenomes</taxon>
    </lineage>
</organism>
<feature type="non-terminal residue" evidence="1">
    <location>
        <position position="1"/>
    </location>
</feature>
<sequence length="212" mass="24025">DTYWDHVIACVAIVDGLRFIDELQIIRSGETNSYSGAFLMAGGDVTIYAYTYYPEDTDWILDDQAEKDVALAEVFEGTISRKELEYDEAQDVIPVYNIPQGQRGLVHIWGRNDMSTPQKLGIHWKVEDPDGIEVEEYVDWAFGYYQPGTDHRFTGGRFNLDKSGTYTIWVGLMMNYDDPEYVDTYSGNLCTVAAAVPESEFRGFGVAEYVTV</sequence>
<proteinExistence type="predicted"/>